<evidence type="ECO:0000313" key="1">
    <source>
        <dbReference type="EMBL" id="GIE07785.1"/>
    </source>
</evidence>
<dbReference type="EMBL" id="BOML01000089">
    <property type="protein sequence ID" value="GIE07785.1"/>
    <property type="molecule type" value="Genomic_DNA"/>
</dbReference>
<comment type="caution">
    <text evidence="1">The sequence shown here is derived from an EMBL/GenBank/DDBJ whole genome shotgun (WGS) entry which is preliminary data.</text>
</comment>
<proteinExistence type="predicted"/>
<organism evidence="1 2">
    <name type="scientific">Paractinoplanes durhamensis</name>
    <dbReference type="NCBI Taxonomy" id="113563"/>
    <lineage>
        <taxon>Bacteria</taxon>
        <taxon>Bacillati</taxon>
        <taxon>Actinomycetota</taxon>
        <taxon>Actinomycetes</taxon>
        <taxon>Micromonosporales</taxon>
        <taxon>Micromonosporaceae</taxon>
        <taxon>Paractinoplanes</taxon>
    </lineage>
</organism>
<dbReference type="Proteomes" id="UP000637628">
    <property type="component" value="Unassembled WGS sequence"/>
</dbReference>
<protein>
    <submittedName>
        <fullName evidence="1">Uncharacterized protein</fullName>
    </submittedName>
</protein>
<sequence>MTLCTAPLTLITGLLVQDGMRSRMLHEPLIAPDRVSVVVSPTGYVVDWVTVIPRWVQVSADGTYRFTVRVVPL</sequence>
<gene>
    <name evidence="1" type="ORF">Adu01nite_91350</name>
</gene>
<name>A0ABQ3ZDC2_9ACTN</name>
<accession>A0ABQ3ZDC2</accession>
<reference evidence="1 2" key="1">
    <citation type="submission" date="2021-01" db="EMBL/GenBank/DDBJ databases">
        <title>Whole genome shotgun sequence of Actinoplanes durhamensis NBRC 14914.</title>
        <authorList>
            <person name="Komaki H."/>
            <person name="Tamura T."/>
        </authorList>
    </citation>
    <scope>NUCLEOTIDE SEQUENCE [LARGE SCALE GENOMIC DNA]</scope>
    <source>
        <strain evidence="1 2">NBRC 14914</strain>
    </source>
</reference>
<keyword evidence="2" id="KW-1185">Reference proteome</keyword>
<evidence type="ECO:0000313" key="2">
    <source>
        <dbReference type="Proteomes" id="UP000637628"/>
    </source>
</evidence>